<gene>
    <name evidence="1" type="ORF">L6164_015206</name>
</gene>
<proteinExistence type="predicted"/>
<protein>
    <submittedName>
        <fullName evidence="1">Uncharacterized protein</fullName>
    </submittedName>
</protein>
<dbReference type="Proteomes" id="UP000828941">
    <property type="component" value="Chromosome 6"/>
</dbReference>
<reference evidence="1 2" key="1">
    <citation type="journal article" date="2022" name="DNA Res.">
        <title>Chromosomal-level genome assembly of the orchid tree Bauhinia variegata (Leguminosae; Cercidoideae) supports the allotetraploid origin hypothesis of Bauhinia.</title>
        <authorList>
            <person name="Zhong Y."/>
            <person name="Chen Y."/>
            <person name="Zheng D."/>
            <person name="Pang J."/>
            <person name="Liu Y."/>
            <person name="Luo S."/>
            <person name="Meng S."/>
            <person name="Qian L."/>
            <person name="Wei D."/>
            <person name="Dai S."/>
            <person name="Zhou R."/>
        </authorList>
    </citation>
    <scope>NUCLEOTIDE SEQUENCE [LARGE SCALE GENOMIC DNA]</scope>
    <source>
        <strain evidence="1">BV-YZ2020</strain>
    </source>
</reference>
<accession>A0ACB9NLL8</accession>
<organism evidence="1 2">
    <name type="scientific">Bauhinia variegata</name>
    <name type="common">Purple orchid tree</name>
    <name type="synonym">Phanera variegata</name>
    <dbReference type="NCBI Taxonomy" id="167791"/>
    <lineage>
        <taxon>Eukaryota</taxon>
        <taxon>Viridiplantae</taxon>
        <taxon>Streptophyta</taxon>
        <taxon>Embryophyta</taxon>
        <taxon>Tracheophyta</taxon>
        <taxon>Spermatophyta</taxon>
        <taxon>Magnoliopsida</taxon>
        <taxon>eudicotyledons</taxon>
        <taxon>Gunneridae</taxon>
        <taxon>Pentapetalae</taxon>
        <taxon>rosids</taxon>
        <taxon>fabids</taxon>
        <taxon>Fabales</taxon>
        <taxon>Fabaceae</taxon>
        <taxon>Cercidoideae</taxon>
        <taxon>Cercideae</taxon>
        <taxon>Bauhiniinae</taxon>
        <taxon>Bauhinia</taxon>
    </lineage>
</organism>
<sequence length="680" mass="76697">MGCNTSRLDRLPAVALCRDRCQFLEEALRQSYALADAHVVHMESLKTLGPALHSFFNEIQNEDPSDADGSADHSHNPPLNNPDSQPAKSPSPPAGSSFSSDSGSQIQLHFDESEAEDTEKDFNRSRYDYLNHHTVSSAPDNVVFMNYVQPMYAPFSPPPPNSSGYSGAKPPSPPPPSSSGWDFLNFFETFEKYQVPYSPSRDVKEEEEKKKEKEKEKEQNNKNAGDGAVDGSKCDQSNVNKEQDGQGKNTTEGDSKSAGSKNTINMASAKSIRFGDSILELLDVGKLRYHRKIAVSQVSCKMMHVFTPSVSSESSSLLGRRMGSSHPGVDKDSGLSYGNLSSTLKKLCMWEKKLYDEVKSEEKLRILHEKKCRQLRRMKRKGADSHKIDSVQTFIGILSTKMKISIQVVDKLSNTITKMREEELWPQINQFILRFLGIWKDMLECYRCQYQAIGEARCSDASSFNRKLSITHLDTTIELKAEIQKWNLSLSDWIYAHKSYVKALNGWLLRCLLYEPEEISDDTAPFSPGRIGAPPVFVICNKWSRAVDKLSEKDVIEALNKFMSGLNEILEKQILDLQQKLTVDKELERKVKNLERLEQKMHKVVQARERKMVSINKEETDALLSGDAVKLQHGEFTDGVNLQSSLKHIFAAMERFTANAAGAYEELYQHSVLGEFDSRH</sequence>
<keyword evidence="2" id="KW-1185">Reference proteome</keyword>
<evidence type="ECO:0000313" key="2">
    <source>
        <dbReference type="Proteomes" id="UP000828941"/>
    </source>
</evidence>
<name>A0ACB9NLL8_BAUVA</name>
<comment type="caution">
    <text evidence="1">The sequence shown here is derived from an EMBL/GenBank/DDBJ whole genome shotgun (WGS) entry which is preliminary data.</text>
</comment>
<dbReference type="EMBL" id="CM039431">
    <property type="protein sequence ID" value="KAI4336714.1"/>
    <property type="molecule type" value="Genomic_DNA"/>
</dbReference>
<evidence type="ECO:0000313" key="1">
    <source>
        <dbReference type="EMBL" id="KAI4336714.1"/>
    </source>
</evidence>